<dbReference type="Proteomes" id="UP000095282">
    <property type="component" value="Unplaced"/>
</dbReference>
<evidence type="ECO:0000256" key="2">
    <source>
        <dbReference type="SAM" id="SignalP"/>
    </source>
</evidence>
<dbReference type="STRING" id="1561998.A0A1I7U287"/>
<dbReference type="eggNOG" id="KOG1216">
    <property type="taxonomic scope" value="Eukaryota"/>
</dbReference>
<feature type="signal peptide" evidence="2">
    <location>
        <begin position="1"/>
        <end position="18"/>
    </location>
</feature>
<feature type="compositionally biased region" description="Low complexity" evidence="1">
    <location>
        <begin position="652"/>
        <end position="663"/>
    </location>
</feature>
<sequence>MTTHFLLLLVALFSSLNAEFVCPPDHITKDGGLSGVIPAGATDQVKIPAGVDCTYTFDIPKGFALKMEISTVYDVSPGDSVMFDYYYISSSPDKQLEFAMNTSVPFEVQSVTGNLTFMAAYTYMDLSAYQQVLKPTGMPFNATLEPSKYYTVQASTVADQVHLKYGSRDTGFVDFTVADVFVFDGPDITNSQYMGNVMRLFRHYYEFFSTKNTLTLINLYGNPSDSLFLGNDASVTENYDSYGVYVMDSDKDLDGWMYPTQDPEYKPDGYYTVICNGCNSFSIDYMMFDKRFENKSGNVGIQGMTPTDRLPTILSYPYSASNNNSFPQLITAPMATFHVHDVGIHFHLTPGTQQQDFSTSPGKTRSIYSPQLWDPSATPAFDYTFSDPLKVYNFSINLATLGLENDGDQLDVTVGSVNGLMTLDKNYTKTKLTNEFISGIGRFLKLKYSGSKTSEVILNFEMIDTEGTTESPLSSSSIPPSVSTRATRVSTAPVTVASSSPSTAVSSNAPSSTSTPSTSISTPKVSAAQTSTTSTSSSVVTTSSAGSSPQSTDTVPTTHTPTSSTSAERVTTSTPATSTASTTKNSSTTVYMTSTVQSTTIKSMTSTKVPPRVSTVLPTTFGPTRAQSTEPLTISKLVQMSTTSSFSPQPVATTSTARPATSTELTTSKNPPATLQSSHVPRLPTSGSPPSKQPTIETRATRAPSDLTNGTTPGYVETTTAGAASLLPTGLLILVILAF</sequence>
<dbReference type="AlphaFoldDB" id="A0A1I7U287"/>
<feature type="compositionally biased region" description="Low complexity" evidence="1">
    <location>
        <begin position="471"/>
        <end position="588"/>
    </location>
</feature>
<dbReference type="InterPro" id="IPR003366">
    <property type="entry name" value="CUB-like_dom"/>
</dbReference>
<feature type="region of interest" description="Disordered" evidence="1">
    <location>
        <begin position="467"/>
        <end position="588"/>
    </location>
</feature>
<evidence type="ECO:0000256" key="1">
    <source>
        <dbReference type="SAM" id="MobiDB-lite"/>
    </source>
</evidence>
<dbReference type="WBParaSite" id="Csp11.Scaffold629.g14114.t1">
    <property type="protein sequence ID" value="Csp11.Scaffold629.g14114.t1"/>
    <property type="gene ID" value="Csp11.Scaffold629.g14114"/>
</dbReference>
<dbReference type="Pfam" id="PF02408">
    <property type="entry name" value="CUB_2"/>
    <property type="match status" value="1"/>
</dbReference>
<feature type="compositionally biased region" description="Polar residues" evidence="1">
    <location>
        <begin position="664"/>
        <end position="698"/>
    </location>
</feature>
<evidence type="ECO:0000259" key="3">
    <source>
        <dbReference type="Pfam" id="PF02408"/>
    </source>
</evidence>
<proteinExistence type="predicted"/>
<feature type="domain" description="CUB-like" evidence="3">
    <location>
        <begin position="18"/>
        <end position="126"/>
    </location>
</feature>
<feature type="compositionally biased region" description="Polar residues" evidence="1">
    <location>
        <begin position="640"/>
        <end position="651"/>
    </location>
</feature>
<name>A0A1I7U287_9PELO</name>
<keyword evidence="2" id="KW-0732">Signal</keyword>
<reference evidence="5" key="1">
    <citation type="submission" date="2016-11" db="UniProtKB">
        <authorList>
            <consortium name="WormBaseParasite"/>
        </authorList>
    </citation>
    <scope>IDENTIFICATION</scope>
</reference>
<organism evidence="4 5">
    <name type="scientific">Caenorhabditis tropicalis</name>
    <dbReference type="NCBI Taxonomy" id="1561998"/>
    <lineage>
        <taxon>Eukaryota</taxon>
        <taxon>Metazoa</taxon>
        <taxon>Ecdysozoa</taxon>
        <taxon>Nematoda</taxon>
        <taxon>Chromadorea</taxon>
        <taxon>Rhabditida</taxon>
        <taxon>Rhabditina</taxon>
        <taxon>Rhabditomorpha</taxon>
        <taxon>Rhabditoidea</taxon>
        <taxon>Rhabditidae</taxon>
        <taxon>Peloderinae</taxon>
        <taxon>Caenorhabditis</taxon>
    </lineage>
</organism>
<feature type="chain" id="PRO_5009308327" evidence="2">
    <location>
        <begin position="19"/>
        <end position="739"/>
    </location>
</feature>
<protein>
    <submittedName>
        <fullName evidence="5">CUB_2 domain-containing protein</fullName>
    </submittedName>
</protein>
<evidence type="ECO:0000313" key="5">
    <source>
        <dbReference type="WBParaSite" id="Csp11.Scaffold629.g14114.t1"/>
    </source>
</evidence>
<feature type="region of interest" description="Disordered" evidence="1">
    <location>
        <begin position="640"/>
        <end position="712"/>
    </location>
</feature>
<accession>A0A1I7U287</accession>
<keyword evidence="4" id="KW-1185">Reference proteome</keyword>
<evidence type="ECO:0000313" key="4">
    <source>
        <dbReference type="Proteomes" id="UP000095282"/>
    </source>
</evidence>